<proteinExistence type="inferred from homology"/>
<comment type="caution">
    <text evidence="8">The sequence shown here is derived from an EMBL/GenBank/DDBJ whole genome shotgun (WGS) entry which is preliminary data.</text>
</comment>
<dbReference type="NCBIfam" id="TIGR00214">
    <property type="entry name" value="lipB"/>
    <property type="match status" value="1"/>
</dbReference>
<comment type="pathway">
    <text evidence="1">Protein modification; protein lipoylation via endogenous pathway; protein N(6)-(lipoyl)lysine from octanoyl-[acyl-carrier-protein]: step 1/2.</text>
</comment>
<evidence type="ECO:0000313" key="9">
    <source>
        <dbReference type="Proteomes" id="UP000696485"/>
    </source>
</evidence>
<dbReference type="Gene3D" id="3.30.930.10">
    <property type="entry name" value="Bira Bifunctional Protein, Domain 2"/>
    <property type="match status" value="1"/>
</dbReference>
<gene>
    <name evidence="8" type="primary">LIPT2</name>
    <name evidence="8" type="ORF">BG006_002220</name>
</gene>
<feature type="region of interest" description="Disordered" evidence="6">
    <location>
        <begin position="1"/>
        <end position="25"/>
    </location>
</feature>
<dbReference type="Pfam" id="PF21948">
    <property type="entry name" value="LplA-B_cat"/>
    <property type="match status" value="1"/>
</dbReference>
<dbReference type="NCBIfam" id="NF010925">
    <property type="entry name" value="PRK14345.1"/>
    <property type="match status" value="1"/>
</dbReference>
<name>A0A9P5VR60_9FUNG</name>
<reference evidence="8" key="1">
    <citation type="journal article" date="2020" name="Fungal Divers.">
        <title>Resolving the Mortierellaceae phylogeny through synthesis of multi-gene phylogenetics and phylogenomics.</title>
        <authorList>
            <person name="Vandepol N."/>
            <person name="Liber J."/>
            <person name="Desiro A."/>
            <person name="Na H."/>
            <person name="Kennedy M."/>
            <person name="Barry K."/>
            <person name="Grigoriev I.V."/>
            <person name="Miller A.N."/>
            <person name="O'Donnell K."/>
            <person name="Stajich J.E."/>
            <person name="Bonito G."/>
        </authorList>
    </citation>
    <scope>NUCLEOTIDE SEQUENCE</scope>
    <source>
        <strain evidence="8">NVP1</strain>
    </source>
</reference>
<dbReference type="EC" id="2.3.1.181" evidence="3"/>
<comment type="similarity">
    <text evidence="2">Belongs to the LipB family.</text>
</comment>
<protein>
    <recommendedName>
        <fullName evidence="3">lipoyl(octanoyl) transferase</fullName>
        <ecNumber evidence="3">2.3.1.181</ecNumber>
    </recommendedName>
</protein>
<dbReference type="InterPro" id="IPR045864">
    <property type="entry name" value="aa-tRNA-synth_II/BPL/LPL"/>
</dbReference>
<dbReference type="Proteomes" id="UP000696485">
    <property type="component" value="Unassembled WGS sequence"/>
</dbReference>
<dbReference type="PROSITE" id="PS51733">
    <property type="entry name" value="BPL_LPL_CATALYTIC"/>
    <property type="match status" value="1"/>
</dbReference>
<evidence type="ECO:0000256" key="2">
    <source>
        <dbReference type="ARBA" id="ARBA00007907"/>
    </source>
</evidence>
<dbReference type="AlphaFoldDB" id="A0A9P5VR60"/>
<evidence type="ECO:0000259" key="7">
    <source>
        <dbReference type="PROSITE" id="PS51733"/>
    </source>
</evidence>
<evidence type="ECO:0000256" key="4">
    <source>
        <dbReference type="ARBA" id="ARBA00022679"/>
    </source>
</evidence>
<dbReference type="HAMAP" id="MF_00013">
    <property type="entry name" value="LipB"/>
    <property type="match status" value="1"/>
</dbReference>
<dbReference type="PROSITE" id="PS01313">
    <property type="entry name" value="LIPB"/>
    <property type="match status" value="1"/>
</dbReference>
<dbReference type="InterPro" id="IPR004143">
    <property type="entry name" value="BPL_LPL_catalytic"/>
</dbReference>
<keyword evidence="9" id="KW-1185">Reference proteome</keyword>
<evidence type="ECO:0000313" key="8">
    <source>
        <dbReference type="EMBL" id="KAF9337855.1"/>
    </source>
</evidence>
<dbReference type="EMBL" id="JAAAUY010000015">
    <property type="protein sequence ID" value="KAF9337855.1"/>
    <property type="molecule type" value="Genomic_DNA"/>
</dbReference>
<accession>A0A9P5VR60</accession>
<dbReference type="PANTHER" id="PTHR10993:SF7">
    <property type="entry name" value="LIPOYLTRANSFERASE 2, MITOCHONDRIAL-RELATED"/>
    <property type="match status" value="1"/>
</dbReference>
<evidence type="ECO:0000256" key="1">
    <source>
        <dbReference type="ARBA" id="ARBA00004821"/>
    </source>
</evidence>
<dbReference type="CDD" id="cd16444">
    <property type="entry name" value="LipB"/>
    <property type="match status" value="1"/>
</dbReference>
<organism evidence="8 9">
    <name type="scientific">Podila minutissima</name>
    <dbReference type="NCBI Taxonomy" id="64525"/>
    <lineage>
        <taxon>Eukaryota</taxon>
        <taxon>Fungi</taxon>
        <taxon>Fungi incertae sedis</taxon>
        <taxon>Mucoromycota</taxon>
        <taxon>Mortierellomycotina</taxon>
        <taxon>Mortierellomycetes</taxon>
        <taxon>Mortierellales</taxon>
        <taxon>Mortierellaceae</taxon>
        <taxon>Podila</taxon>
    </lineage>
</organism>
<dbReference type="GO" id="GO:0033819">
    <property type="term" value="F:lipoyl(octanoyl) transferase activity"/>
    <property type="evidence" value="ECO:0007669"/>
    <property type="project" value="UniProtKB-EC"/>
</dbReference>
<evidence type="ECO:0000256" key="3">
    <source>
        <dbReference type="ARBA" id="ARBA00012334"/>
    </source>
</evidence>
<dbReference type="GO" id="GO:0009249">
    <property type="term" value="P:protein lipoylation"/>
    <property type="evidence" value="ECO:0007669"/>
    <property type="project" value="InterPro"/>
</dbReference>
<evidence type="ECO:0000256" key="6">
    <source>
        <dbReference type="SAM" id="MobiDB-lite"/>
    </source>
</evidence>
<dbReference type="SUPFAM" id="SSF55681">
    <property type="entry name" value="Class II aaRS and biotin synthetases"/>
    <property type="match status" value="1"/>
</dbReference>
<sequence length="297" mass="33010">MLSLGPLQASTTTTSTVPTCPSQIPRPRLPPLPYIYLRNLPYHRGSDLQQFLVDRQIRLRKEREDKRAVGADETQQSADLSEEGSHDLLLIVEHTPTYTNGRRNRGAQAISDQEADRLKKLGATYVESLRGGEITYHGPGQLVAYPILDLKPIKLSVRCYVSYLEKAIIATCAEWGVRAMTTENTGVWLNDQQKIAAIGVHVQRYITSHGLALNCNTDLEYFNQIVACGLSGKETTSLSKELGDPSINVATVIPMFVSGFGKVFERSLVPLEDKDKALEQAVREYCQTGDFSKLKDL</sequence>
<feature type="domain" description="BPL/LPL catalytic" evidence="7">
    <location>
        <begin position="83"/>
        <end position="268"/>
    </location>
</feature>
<evidence type="ECO:0000256" key="5">
    <source>
        <dbReference type="ARBA" id="ARBA00023315"/>
    </source>
</evidence>
<dbReference type="InterPro" id="IPR020605">
    <property type="entry name" value="Octanoyltransferase_CS"/>
</dbReference>
<keyword evidence="5" id="KW-0012">Acyltransferase</keyword>
<dbReference type="PANTHER" id="PTHR10993">
    <property type="entry name" value="OCTANOYLTRANSFERASE"/>
    <property type="match status" value="1"/>
</dbReference>
<dbReference type="InterPro" id="IPR000544">
    <property type="entry name" value="Octanoyltransferase"/>
</dbReference>
<keyword evidence="4" id="KW-0808">Transferase</keyword>